<feature type="domain" description="VapC45 PIN like" evidence="1">
    <location>
        <begin position="8"/>
        <end position="87"/>
    </location>
</feature>
<dbReference type="Pfam" id="PF18478">
    <property type="entry name" value="PIN_10"/>
    <property type="match status" value="1"/>
</dbReference>
<name>A0A6J4N9B3_9BACT</name>
<accession>A0A6J4N9B3</accession>
<dbReference type="EMBL" id="CADCTV010001076">
    <property type="protein sequence ID" value="CAA9377623.1"/>
    <property type="molecule type" value="Genomic_DNA"/>
</dbReference>
<dbReference type="AlphaFoldDB" id="A0A6J4N9B3"/>
<evidence type="ECO:0000313" key="2">
    <source>
        <dbReference type="EMBL" id="CAA9377623.1"/>
    </source>
</evidence>
<organism evidence="2">
    <name type="scientific">uncultured Gemmatimonadota bacterium</name>
    <dbReference type="NCBI Taxonomy" id="203437"/>
    <lineage>
        <taxon>Bacteria</taxon>
        <taxon>Pseudomonadati</taxon>
        <taxon>Gemmatimonadota</taxon>
        <taxon>environmental samples</taxon>
    </lineage>
</organism>
<protein>
    <recommendedName>
        <fullName evidence="1">VapC45 PIN like domain-containing protein</fullName>
    </recommendedName>
</protein>
<dbReference type="InterPro" id="IPR041375">
    <property type="entry name" value="VapC45_PIN-like"/>
</dbReference>
<gene>
    <name evidence="2" type="ORF">AVDCRST_MAG89-5132</name>
</gene>
<sequence>MAEPGGLTFLFDENMPQRLATAMRTHMGERTTHVYDHFGRGGVLDPEVLRVVGENGWFLVSRDRRILRRAPERALIEEFGTGAFFLKDTLDDFCSIARALIHNWPEIKRIARGRERPFVFLIRERGVVRLENRHIR</sequence>
<evidence type="ECO:0000259" key="1">
    <source>
        <dbReference type="Pfam" id="PF18478"/>
    </source>
</evidence>
<reference evidence="2" key="1">
    <citation type="submission" date="2020-02" db="EMBL/GenBank/DDBJ databases">
        <authorList>
            <person name="Meier V. D."/>
        </authorList>
    </citation>
    <scope>NUCLEOTIDE SEQUENCE</scope>
    <source>
        <strain evidence="2">AVDCRST_MAG89</strain>
    </source>
</reference>
<proteinExistence type="predicted"/>